<reference evidence="2 3" key="1">
    <citation type="journal article" date="2011" name="Genome Biol.">
        <title>Comparative genome sequence analysis underscores mycoparasitism as the ancestral life style of Trichoderma.</title>
        <authorList>
            <person name="Kubicek C.P."/>
            <person name="Herrera-Estrella A."/>
            <person name="Seidl-Seiboth V."/>
            <person name="Martinez D.A."/>
            <person name="Druzhinina I.S."/>
            <person name="Thon M."/>
            <person name="Zeilinger S."/>
            <person name="Casas-Flores S."/>
            <person name="Horwitz B.A."/>
            <person name="Mukherjee P.K."/>
            <person name="Mukherjee M."/>
            <person name="Kredics L."/>
            <person name="Alcaraz L.D."/>
            <person name="Aerts A."/>
            <person name="Antal Z."/>
            <person name="Atanasova L."/>
            <person name="Cervantes-Badillo M.G."/>
            <person name="Challacombe J."/>
            <person name="Chertkov O."/>
            <person name="McCluskey K."/>
            <person name="Coulpier F."/>
            <person name="Deshpande N."/>
            <person name="von Doehren H."/>
            <person name="Ebbole D.J."/>
            <person name="Esquivel-Naranjo E.U."/>
            <person name="Fekete E."/>
            <person name="Flipphi M."/>
            <person name="Glaser F."/>
            <person name="Gomez-Rodriguez E.Y."/>
            <person name="Gruber S."/>
            <person name="Han C."/>
            <person name="Henrissat B."/>
            <person name="Hermosa R."/>
            <person name="Hernandez-Onate M."/>
            <person name="Karaffa L."/>
            <person name="Kosti I."/>
            <person name="Le Crom S."/>
            <person name="Lindquist E."/>
            <person name="Lucas S."/>
            <person name="Luebeck M."/>
            <person name="Luebeck P.S."/>
            <person name="Margeot A."/>
            <person name="Metz B."/>
            <person name="Misra M."/>
            <person name="Nevalainen H."/>
            <person name="Omann M."/>
            <person name="Packer N."/>
            <person name="Perrone G."/>
            <person name="Uresti-Rivera E.E."/>
            <person name="Salamov A."/>
            <person name="Schmoll M."/>
            <person name="Seiboth B."/>
            <person name="Shapiro H."/>
            <person name="Sukno S."/>
            <person name="Tamayo-Ramos J.A."/>
            <person name="Tisch D."/>
            <person name="Wiest A."/>
            <person name="Wilkinson H.H."/>
            <person name="Zhang M."/>
            <person name="Coutinho P.M."/>
            <person name="Kenerley C.M."/>
            <person name="Monte E."/>
            <person name="Baker S.E."/>
            <person name="Grigoriev I.V."/>
        </authorList>
    </citation>
    <scope>NUCLEOTIDE SEQUENCE [LARGE SCALE GENOMIC DNA]</scope>
    <source>
        <strain evidence="3">ATCC 20476 / IMI 206040</strain>
    </source>
</reference>
<dbReference type="OrthoDB" id="2993351at2759"/>
<dbReference type="OMA" id="QELVIWI"/>
<gene>
    <name evidence="2" type="ORF">TRIATDRAFT_291345</name>
</gene>
<dbReference type="GeneID" id="25780130"/>
<comment type="caution">
    <text evidence="2">The sequence shown here is derived from an EMBL/GenBank/DDBJ whole genome shotgun (WGS) entry which is preliminary data.</text>
</comment>
<evidence type="ECO:0000259" key="1">
    <source>
        <dbReference type="Pfam" id="PF12417"/>
    </source>
</evidence>
<proteinExistence type="predicted"/>
<keyword evidence="3" id="KW-1185">Reference proteome</keyword>
<dbReference type="InterPro" id="IPR022137">
    <property type="entry name" value="Znf_prot_DUF3669"/>
</dbReference>
<dbReference type="AlphaFoldDB" id="G9NPZ8"/>
<dbReference type="Proteomes" id="UP000005426">
    <property type="component" value="Unassembled WGS sequence"/>
</dbReference>
<dbReference type="KEGG" id="tatv:25780130"/>
<dbReference type="HOGENOM" id="CLU_039531_2_1_1"/>
<protein>
    <recommendedName>
        <fullName evidence="1">DUF3669 domain-containing protein</fullName>
    </recommendedName>
</protein>
<dbReference type="PANTHER" id="PTHR40780">
    <property type="entry name" value="DUF3669 DOMAIN-CONTAINING PROTEIN"/>
    <property type="match status" value="1"/>
</dbReference>
<dbReference type="PANTHER" id="PTHR40780:SF3">
    <property type="entry name" value="DUF3669 DOMAIN-CONTAINING PROTEIN"/>
    <property type="match status" value="1"/>
</dbReference>
<dbReference type="Pfam" id="PF12417">
    <property type="entry name" value="DUF3669"/>
    <property type="match status" value="1"/>
</dbReference>
<organism evidence="2 3">
    <name type="scientific">Hypocrea atroviridis (strain ATCC 20476 / IMI 206040)</name>
    <name type="common">Trichoderma atroviride</name>
    <dbReference type="NCBI Taxonomy" id="452589"/>
    <lineage>
        <taxon>Eukaryota</taxon>
        <taxon>Fungi</taxon>
        <taxon>Dikarya</taxon>
        <taxon>Ascomycota</taxon>
        <taxon>Pezizomycotina</taxon>
        <taxon>Sordariomycetes</taxon>
        <taxon>Hypocreomycetidae</taxon>
        <taxon>Hypocreales</taxon>
        <taxon>Hypocreaceae</taxon>
        <taxon>Trichoderma</taxon>
    </lineage>
</organism>
<sequence length="357" mass="40725">MPFVNYRELFAEHDSTQLERIGQGRCGTVWAAHCSDCHGHYHLAIKLENGSAGRSISHEYKIHQEVLRTSAQCCFFFQIPRTINFLDLQDISMWHRILPKLPEGYTRCNAIVSEKIIPLPASTRRLLVQKLLPDIDEESVMNNSSNEHCLIRPYLGRRRCRNPEADTEPSTRPRAFSLRDFPLHLDQMEQLGLNPGEYAITMADALAFMHWMAGVDGNGVEFVLGRPRGPPYIFCLCHQKSSQDAHPRNIGILGPHSMWIMDFDMCKELTLDESGIEQACNAFWGNDPWYPRPGRLATADQKLWDIFELRFLTSSARILGGRPSEIRELPRLLVEKIKQTAMTTSTDEVGNSEMEAN</sequence>
<dbReference type="eggNOG" id="ENOG502SHT4">
    <property type="taxonomic scope" value="Eukaryota"/>
</dbReference>
<accession>G9NPZ8</accession>
<feature type="domain" description="DUF3669" evidence="1">
    <location>
        <begin position="258"/>
        <end position="320"/>
    </location>
</feature>
<evidence type="ECO:0000313" key="2">
    <source>
        <dbReference type="EMBL" id="EHK47150.1"/>
    </source>
</evidence>
<dbReference type="EMBL" id="ABDG02000021">
    <property type="protein sequence ID" value="EHK47150.1"/>
    <property type="molecule type" value="Genomic_DNA"/>
</dbReference>
<evidence type="ECO:0000313" key="3">
    <source>
        <dbReference type="Proteomes" id="UP000005426"/>
    </source>
</evidence>
<name>G9NPZ8_HYPAI</name>